<keyword evidence="8" id="KW-1185">Reference proteome</keyword>
<dbReference type="InterPro" id="IPR023404">
    <property type="entry name" value="rSAM_horseshoe"/>
</dbReference>
<dbReference type="EMBL" id="FNHB01000010">
    <property type="protein sequence ID" value="SDM99575.1"/>
    <property type="molecule type" value="Genomic_DNA"/>
</dbReference>
<dbReference type="GO" id="GO:0031419">
    <property type="term" value="F:cobalamin binding"/>
    <property type="evidence" value="ECO:0007669"/>
    <property type="project" value="InterPro"/>
</dbReference>
<dbReference type="Pfam" id="PF02310">
    <property type="entry name" value="B12-binding"/>
    <property type="match status" value="1"/>
</dbReference>
<keyword evidence="5" id="KW-0411">Iron-sulfur</keyword>
<evidence type="ECO:0000256" key="3">
    <source>
        <dbReference type="ARBA" id="ARBA00022723"/>
    </source>
</evidence>
<keyword evidence="2" id="KW-0949">S-adenosyl-L-methionine</keyword>
<keyword evidence="4" id="KW-0408">Iron</keyword>
<dbReference type="Proteomes" id="UP000214880">
    <property type="component" value="Unassembled WGS sequence"/>
</dbReference>
<organism evidence="7 8">
    <name type="scientific">Dendrosporobacter quercicolus</name>
    <dbReference type="NCBI Taxonomy" id="146817"/>
    <lineage>
        <taxon>Bacteria</taxon>
        <taxon>Bacillati</taxon>
        <taxon>Bacillota</taxon>
        <taxon>Negativicutes</taxon>
        <taxon>Selenomonadales</taxon>
        <taxon>Sporomusaceae</taxon>
        <taxon>Dendrosporobacter</taxon>
    </lineage>
</organism>
<evidence type="ECO:0000256" key="1">
    <source>
        <dbReference type="ARBA" id="ARBA00001966"/>
    </source>
</evidence>
<dbReference type="SFLD" id="SFLDG01082">
    <property type="entry name" value="B12-binding_domain_containing"/>
    <property type="match status" value="1"/>
</dbReference>
<dbReference type="InterPro" id="IPR007197">
    <property type="entry name" value="rSAM"/>
</dbReference>
<reference evidence="7 8" key="1">
    <citation type="submission" date="2016-10" db="EMBL/GenBank/DDBJ databases">
        <authorList>
            <person name="de Groot N.N."/>
        </authorList>
    </citation>
    <scope>NUCLEOTIDE SEQUENCE [LARGE SCALE GENOMIC DNA]</scope>
    <source>
        <strain evidence="7 8">DSM 1736</strain>
    </source>
</reference>
<evidence type="ECO:0000256" key="2">
    <source>
        <dbReference type="ARBA" id="ARBA00022691"/>
    </source>
</evidence>
<dbReference type="Gene3D" id="3.80.30.20">
    <property type="entry name" value="tm_1862 like domain"/>
    <property type="match status" value="1"/>
</dbReference>
<feature type="domain" description="Elp3/MiaA/NifB-like radical SAM core" evidence="6">
    <location>
        <begin position="247"/>
        <end position="469"/>
    </location>
</feature>
<comment type="cofactor">
    <cofactor evidence="1">
        <name>[4Fe-4S] cluster</name>
        <dbReference type="ChEBI" id="CHEBI:49883"/>
    </cofactor>
</comment>
<evidence type="ECO:0000259" key="6">
    <source>
        <dbReference type="SMART" id="SM00729"/>
    </source>
</evidence>
<dbReference type="PANTHER" id="PTHR43409">
    <property type="entry name" value="ANAEROBIC MAGNESIUM-PROTOPORPHYRIN IX MONOMETHYL ESTER CYCLASE-RELATED"/>
    <property type="match status" value="1"/>
</dbReference>
<dbReference type="GO" id="GO:0051536">
    <property type="term" value="F:iron-sulfur cluster binding"/>
    <property type="evidence" value="ECO:0007669"/>
    <property type="project" value="UniProtKB-KW"/>
</dbReference>
<dbReference type="SFLD" id="SFLDS00029">
    <property type="entry name" value="Radical_SAM"/>
    <property type="match status" value="1"/>
</dbReference>
<dbReference type="GO" id="GO:0046872">
    <property type="term" value="F:metal ion binding"/>
    <property type="evidence" value="ECO:0007669"/>
    <property type="project" value="UniProtKB-KW"/>
</dbReference>
<evidence type="ECO:0000256" key="5">
    <source>
        <dbReference type="ARBA" id="ARBA00023014"/>
    </source>
</evidence>
<evidence type="ECO:0000313" key="8">
    <source>
        <dbReference type="Proteomes" id="UP000214880"/>
    </source>
</evidence>
<sequence length="574" mass="64946">MKKVIDLLLVNSFAPRQRIASDAALENGLALIRTFLQSKGFTVTVIDEQRLSGAEQGVPKWCFHFLRLLVILQMKYYTSLKHLTLLFLLLAWPFQSLAIYRRKKYMDKLGDEIAQYVYTNSIPMVGIKIWYGDAYAWSIQLAKKIKRQNPDTIIVAGGPQVKVYGAKVLDEEIFDLAIMGPGEYILEKLLNMLSSTATKLAFLDKVHNQITRDRLISTGSYSQHGSYMFDNFIIPKYNEEDLKDKILFHTLVDGVGCSWNKCNFCSHSRQNVTHIPRPVEEIYAEIQTMTKQGIAFFRFSSSETPLSHGKAIAHTLMANNAHIHYSMFVRAGKVTEEIFDIYCLLIKSGLRAVFMGGETGHDVINEKVMNKGVTRKDIIETIQCIKLAAAKVAQPCKIGLSLIYPTPIVGPITFQDVFQANITMIEQTLPDTVIINPPGVFPGTIWSEQAEHFGFKIAEGFNTQLMSYEYSIFKPVNFWTKLNFSLHGYDMESLLHESGKFRQAVEGMGIPTNVSDEYLMMLTAIGHGSKTDLLIFKKHSLIDIMSGSSHYIKQIVEKINTYSRKMAAQNHTVN</sequence>
<gene>
    <name evidence="7" type="ORF">SAMN04488502_11028</name>
</gene>
<dbReference type="GO" id="GO:0003824">
    <property type="term" value="F:catalytic activity"/>
    <property type="evidence" value="ECO:0007669"/>
    <property type="project" value="InterPro"/>
</dbReference>
<evidence type="ECO:0000313" key="7">
    <source>
        <dbReference type="EMBL" id="SDM99575.1"/>
    </source>
</evidence>
<protein>
    <submittedName>
        <fullName evidence="7">Radical SAM superfamily enzyme YgiQ, UPF0313 family</fullName>
    </submittedName>
</protein>
<keyword evidence="3" id="KW-0479">Metal-binding</keyword>
<dbReference type="SUPFAM" id="SSF102114">
    <property type="entry name" value="Radical SAM enzymes"/>
    <property type="match status" value="1"/>
</dbReference>
<dbReference type="InterPro" id="IPR051198">
    <property type="entry name" value="BchE-like"/>
</dbReference>
<evidence type="ECO:0000256" key="4">
    <source>
        <dbReference type="ARBA" id="ARBA00023004"/>
    </source>
</evidence>
<dbReference type="Gene3D" id="3.40.50.280">
    <property type="entry name" value="Cobalamin-binding domain"/>
    <property type="match status" value="1"/>
</dbReference>
<dbReference type="InterPro" id="IPR006638">
    <property type="entry name" value="Elp3/MiaA/NifB-like_rSAM"/>
</dbReference>
<dbReference type="SMART" id="SM00729">
    <property type="entry name" value="Elp3"/>
    <property type="match status" value="1"/>
</dbReference>
<name>A0A1G9XTS0_9FIRM</name>
<proteinExistence type="predicted"/>
<dbReference type="STRING" id="146817.SAMN04488502_11028"/>
<accession>A0A1G9XTS0</accession>
<dbReference type="InterPro" id="IPR006158">
    <property type="entry name" value="Cobalamin-bd"/>
</dbReference>
<dbReference type="InterPro" id="IPR058240">
    <property type="entry name" value="rSAM_sf"/>
</dbReference>
<dbReference type="AlphaFoldDB" id="A0A1G9XTS0"/>